<feature type="transmembrane region" description="Helical" evidence="1">
    <location>
        <begin position="127"/>
        <end position="148"/>
    </location>
</feature>
<keyword evidence="1" id="KW-0472">Membrane</keyword>
<reference evidence="3" key="1">
    <citation type="journal article" date="2011" name="BMC Genomics">
        <title>Mycoplasma mycoides, from "mycoides Small Colony" to "capri". A microevolutionary perspective.</title>
        <authorList>
            <person name="Thiaucourt F."/>
            <person name="Manso-Silvan L."/>
            <person name="Salah W."/>
            <person name="Barbe V."/>
            <person name="Berger A."/>
            <person name="Jacob D."/>
            <person name="Breton M."/>
            <person name="Dupuy V."/>
            <person name="Lomenech A.M."/>
            <person name="Blanchard A."/>
            <person name="Sirand-Pugnet P."/>
        </authorList>
    </citation>
    <scope>NUCLEOTIDE SEQUENCE [LARGE SCALE GENOMIC DNA]</scope>
    <source>
        <strain evidence="3">95010</strain>
    </source>
</reference>
<sequence>MLWLEVKKMQKRTIKSDTIFYSVILFLNLLTNFIYWITHAFNVVYVDEPTNLDIVLALDSASIAIWGLWISTFYAGICLYHSFIKKQLYQAYLLQLFIISMLISTGLIFIGISIINKTANIDNWSALLRVVNVHFLLPTSMLFYLIFFRTNMIISKKSKLVGVWRILAVGLSYISWITYRTVPNVQVNLINKPFLYTSLQPSNIGWVIFMSLSFSSFILYFLTYLIIVLINNKINDKYGGCDAKTI</sequence>
<organism evidence="2 3">
    <name type="scientific">Mycoplasma mycoides subsp. capri LC str. 95010</name>
    <dbReference type="NCBI Taxonomy" id="862259"/>
    <lineage>
        <taxon>Bacteria</taxon>
        <taxon>Bacillati</taxon>
        <taxon>Mycoplasmatota</taxon>
        <taxon>Mollicutes</taxon>
        <taxon>Mycoplasmataceae</taxon>
        <taxon>Mycoplasma</taxon>
    </lineage>
</organism>
<evidence type="ECO:0000313" key="3">
    <source>
        <dbReference type="Proteomes" id="UP000010103"/>
    </source>
</evidence>
<accession>F4MNY2</accession>
<proteinExistence type="predicted"/>
<feature type="transmembrane region" description="Helical" evidence="1">
    <location>
        <begin position="92"/>
        <end position="115"/>
    </location>
</feature>
<dbReference type="EMBL" id="FQ377874">
    <property type="protein sequence ID" value="CBW53814.1"/>
    <property type="molecule type" value="Genomic_DNA"/>
</dbReference>
<evidence type="ECO:0000313" key="2">
    <source>
        <dbReference type="EMBL" id="CBW53814.1"/>
    </source>
</evidence>
<gene>
    <name evidence="2" type="ORF">MLC_0860</name>
</gene>
<keyword evidence="1" id="KW-0812">Transmembrane</keyword>
<name>F4MNY2_MYCML</name>
<feature type="transmembrane region" description="Helical" evidence="1">
    <location>
        <begin position="160"/>
        <end position="179"/>
    </location>
</feature>
<protein>
    <submittedName>
        <fullName evidence="2">Uncharacterized protein</fullName>
    </submittedName>
</protein>
<feature type="transmembrane region" description="Helical" evidence="1">
    <location>
        <begin position="61"/>
        <end position="80"/>
    </location>
</feature>
<dbReference type="Proteomes" id="UP000010103">
    <property type="component" value="Chromosome"/>
</dbReference>
<dbReference type="HOGENOM" id="CLU_1128104_0_0_14"/>
<evidence type="ECO:0000256" key="1">
    <source>
        <dbReference type="SAM" id="Phobius"/>
    </source>
</evidence>
<keyword evidence="1" id="KW-1133">Transmembrane helix</keyword>
<dbReference type="KEGG" id="mml:MLC_0860"/>
<reference evidence="3" key="2">
    <citation type="journal article" date="2011" name="BMC Genomics">
        <title>Mycoplasma mycoides, from mycoides Small Colony to capri. A microevolutionary perspective.</title>
        <authorList>
            <person name="Thiaucourt F."/>
            <person name="Manso-Silvan L."/>
            <person name="Salah W."/>
            <person name="Barbe V."/>
            <person name="Berger A."/>
            <person name="Jacob D."/>
            <person name="Breton M."/>
            <person name="Dupuy V."/>
            <person name="Lomenech A.M."/>
            <person name="Blanchard A."/>
            <person name="Sirand-Pugnet P."/>
        </authorList>
    </citation>
    <scope>NUCLEOTIDE SEQUENCE [LARGE SCALE GENOMIC DNA]</scope>
    <source>
        <strain evidence="3">95010</strain>
    </source>
</reference>
<feature type="transmembrane region" description="Helical" evidence="1">
    <location>
        <begin position="20"/>
        <end position="41"/>
    </location>
</feature>
<dbReference type="AlphaFoldDB" id="F4MNY2"/>
<feature type="transmembrane region" description="Helical" evidence="1">
    <location>
        <begin position="204"/>
        <end position="230"/>
    </location>
</feature>